<feature type="compositionally biased region" description="Polar residues" evidence="1">
    <location>
        <begin position="282"/>
        <end position="313"/>
    </location>
</feature>
<evidence type="ECO:0000313" key="3">
    <source>
        <dbReference type="EMBL" id="GEU92243.1"/>
    </source>
</evidence>
<proteinExistence type="predicted"/>
<gene>
    <name evidence="3" type="ORF">Tci_064221</name>
</gene>
<dbReference type="PANTHER" id="PTHR11439">
    <property type="entry name" value="GAG-POL-RELATED RETROTRANSPOSON"/>
    <property type="match status" value="1"/>
</dbReference>
<protein>
    <recommendedName>
        <fullName evidence="2">Reverse transcriptase Ty1/copia-type domain-containing protein</fullName>
    </recommendedName>
</protein>
<accession>A0A6L2P1E7</accession>
<organism evidence="3">
    <name type="scientific">Tanacetum cinerariifolium</name>
    <name type="common">Dalmatian daisy</name>
    <name type="synonym">Chrysanthemum cinerariifolium</name>
    <dbReference type="NCBI Taxonomy" id="118510"/>
    <lineage>
        <taxon>Eukaryota</taxon>
        <taxon>Viridiplantae</taxon>
        <taxon>Streptophyta</taxon>
        <taxon>Embryophyta</taxon>
        <taxon>Tracheophyta</taxon>
        <taxon>Spermatophyta</taxon>
        <taxon>Magnoliopsida</taxon>
        <taxon>eudicotyledons</taxon>
        <taxon>Gunneridae</taxon>
        <taxon>Pentapetalae</taxon>
        <taxon>asterids</taxon>
        <taxon>campanulids</taxon>
        <taxon>Asterales</taxon>
        <taxon>Asteraceae</taxon>
        <taxon>Asteroideae</taxon>
        <taxon>Anthemideae</taxon>
        <taxon>Anthemidinae</taxon>
        <taxon>Tanacetum</taxon>
    </lineage>
</organism>
<dbReference type="CDD" id="cd09272">
    <property type="entry name" value="RNase_HI_RT_Ty1"/>
    <property type="match status" value="1"/>
</dbReference>
<feature type="compositionally biased region" description="Pro residues" evidence="1">
    <location>
        <begin position="314"/>
        <end position="324"/>
    </location>
</feature>
<comment type="caution">
    <text evidence="3">The sequence shown here is derived from an EMBL/GenBank/DDBJ whole genome shotgun (WGS) entry which is preliminary data.</text>
</comment>
<dbReference type="InterPro" id="IPR013103">
    <property type="entry name" value="RVT_2"/>
</dbReference>
<feature type="compositionally biased region" description="Polar residues" evidence="1">
    <location>
        <begin position="325"/>
        <end position="337"/>
    </location>
</feature>
<dbReference type="AlphaFoldDB" id="A0A6L2P1E7"/>
<dbReference type="Pfam" id="PF07727">
    <property type="entry name" value="RVT_2"/>
    <property type="match status" value="1"/>
</dbReference>
<evidence type="ECO:0000259" key="2">
    <source>
        <dbReference type="Pfam" id="PF07727"/>
    </source>
</evidence>
<sequence length="699" mass="78367">MGIFRTKEDEVSKISTSIFVSNFLDSFSSKDLFHACKQYGHVVDSFIPSKREMRFDKSSHNTFHKTVGNKDIGNSFVNVVKGSGMSLETESTPTIVLDDECLNTKDLSCSLMGRVKEFTSLTNLKKVLCNEGFDVLKISYLGELWVLIEFESAKVKDLFKENSGANSWFSVLNQAYEDFTLGWRIAWVEVEGIPFKLWSGWAFWLTICNREAPMRLLRWCRVTCDQTKKPLTTTGIPIMRCNSTGDLYPTTSSTLQQLTSPSTFAVFSQDVWHHRLGHPGANPTSPTTNHQPTSLPNHTTPPCSPVPINQPTSPSQPGPNPSPIRPSSQSTHINSPQRPILQYVRRGSAISRLVSTARSSTTPARTIHTYSMLGISKQKNPIGLAAIISPCPIPCNPKYALSNPNWKNAMIDEYNALIENKMSQKAGVVCDDTFSPVVNPTTIRTVLSLAISKSWPIHQLDVKNAFLYDILGRAGISSCKSSSTPVDTKAKLSANSGNPYSDPTHYRSLTRALHYLTFTRLDFSYVVQQTCLHMHDRQEEHMTALKRILRYVQDTCHLTSVYCVYLGDNLISWSLKRQPTLSRSSDRRVANVVFESCWLRNLLLELHCPLQKATLVYCDNVSTIFLSGNPVQHQRTKHIEMDIHFVRGKVARGDVCILHVPSRCQIADIFTKGLPRVLFDDFRDSLSIHPPPASTAGVY</sequence>
<dbReference type="EMBL" id="BKCJ010010583">
    <property type="protein sequence ID" value="GEU92243.1"/>
    <property type="molecule type" value="Genomic_DNA"/>
</dbReference>
<evidence type="ECO:0000256" key="1">
    <source>
        <dbReference type="SAM" id="MobiDB-lite"/>
    </source>
</evidence>
<feature type="region of interest" description="Disordered" evidence="1">
    <location>
        <begin position="275"/>
        <end position="339"/>
    </location>
</feature>
<dbReference type="PANTHER" id="PTHR11439:SF524">
    <property type="entry name" value="RNA-DIRECTED DNA POLYMERASE, PROTEIN KINASE RLK-PELLE-DLSV FAMILY"/>
    <property type="match status" value="1"/>
</dbReference>
<reference evidence="3" key="1">
    <citation type="journal article" date="2019" name="Sci. Rep.">
        <title>Draft genome of Tanacetum cinerariifolium, the natural source of mosquito coil.</title>
        <authorList>
            <person name="Yamashiro T."/>
            <person name="Shiraishi A."/>
            <person name="Satake H."/>
            <person name="Nakayama K."/>
        </authorList>
    </citation>
    <scope>NUCLEOTIDE SEQUENCE</scope>
</reference>
<name>A0A6L2P1E7_TANCI</name>
<feature type="domain" description="Reverse transcriptase Ty1/copia-type" evidence="2">
    <location>
        <begin position="417"/>
        <end position="468"/>
    </location>
</feature>